<dbReference type="GO" id="GO:0003700">
    <property type="term" value="F:DNA-binding transcription factor activity"/>
    <property type="evidence" value="ECO:0007669"/>
    <property type="project" value="InterPro"/>
</dbReference>
<evidence type="ECO:0000313" key="8">
    <source>
        <dbReference type="Proteomes" id="UP001374535"/>
    </source>
</evidence>
<dbReference type="PANTHER" id="PTHR46196">
    <property type="entry name" value="TRANSCRIPTION FACTOR BHLH155-LIKE ISOFORM X1-RELATED"/>
    <property type="match status" value="1"/>
</dbReference>
<evidence type="ECO:0000256" key="5">
    <source>
        <dbReference type="SAM" id="MobiDB-lite"/>
    </source>
</evidence>
<dbReference type="PANTHER" id="PTHR46196:SF2">
    <property type="entry name" value="TRANSCRIPTION FACTOR BHLH157"/>
    <property type="match status" value="1"/>
</dbReference>
<keyword evidence="3" id="KW-0804">Transcription</keyword>
<organism evidence="7 8">
    <name type="scientific">Vigna mungo</name>
    <name type="common">Black gram</name>
    <name type="synonym">Phaseolus mungo</name>
    <dbReference type="NCBI Taxonomy" id="3915"/>
    <lineage>
        <taxon>Eukaryota</taxon>
        <taxon>Viridiplantae</taxon>
        <taxon>Streptophyta</taxon>
        <taxon>Embryophyta</taxon>
        <taxon>Tracheophyta</taxon>
        <taxon>Spermatophyta</taxon>
        <taxon>Magnoliopsida</taxon>
        <taxon>eudicotyledons</taxon>
        <taxon>Gunneridae</taxon>
        <taxon>Pentapetalae</taxon>
        <taxon>rosids</taxon>
        <taxon>fabids</taxon>
        <taxon>Fabales</taxon>
        <taxon>Fabaceae</taxon>
        <taxon>Papilionoideae</taxon>
        <taxon>50 kb inversion clade</taxon>
        <taxon>NPAAA clade</taxon>
        <taxon>indigoferoid/millettioid clade</taxon>
        <taxon>Phaseoleae</taxon>
        <taxon>Vigna</taxon>
    </lineage>
</organism>
<dbReference type="GO" id="GO:0005634">
    <property type="term" value="C:nucleus"/>
    <property type="evidence" value="ECO:0007669"/>
    <property type="project" value="UniProtKB-SubCell"/>
</dbReference>
<name>A0AAQ3MR95_VIGMU</name>
<keyword evidence="4" id="KW-0539">Nucleus</keyword>
<dbReference type="Pfam" id="PF23176">
    <property type="entry name" value="bHLH_LHW"/>
    <property type="match status" value="1"/>
</dbReference>
<accession>A0AAQ3MR95</accession>
<feature type="compositionally biased region" description="Basic and acidic residues" evidence="5">
    <location>
        <begin position="602"/>
        <end position="616"/>
    </location>
</feature>
<proteinExistence type="predicted"/>
<dbReference type="GO" id="GO:0046983">
    <property type="term" value="F:protein dimerization activity"/>
    <property type="evidence" value="ECO:0007669"/>
    <property type="project" value="InterPro"/>
</dbReference>
<dbReference type="Pfam" id="PF14215">
    <property type="entry name" value="bHLH-MYC_N"/>
    <property type="match status" value="2"/>
</dbReference>
<dbReference type="SUPFAM" id="SSF47459">
    <property type="entry name" value="HLH, helix-loop-helix DNA-binding domain"/>
    <property type="match status" value="1"/>
</dbReference>
<protein>
    <recommendedName>
        <fullName evidence="6">BHLH domain-containing protein</fullName>
    </recommendedName>
</protein>
<dbReference type="InterPro" id="IPR025610">
    <property type="entry name" value="MYC/MYB_N"/>
</dbReference>
<gene>
    <name evidence="7" type="ORF">V8G54_027822</name>
</gene>
<dbReference type="InterPro" id="IPR043561">
    <property type="entry name" value="LHW-like"/>
</dbReference>
<dbReference type="Proteomes" id="UP001374535">
    <property type="component" value="Chromosome 9"/>
</dbReference>
<evidence type="ECO:0000256" key="3">
    <source>
        <dbReference type="ARBA" id="ARBA00023163"/>
    </source>
</evidence>
<reference evidence="7 8" key="1">
    <citation type="journal article" date="2023" name="Life. Sci Alliance">
        <title>Evolutionary insights into 3D genome organization and epigenetic landscape of Vigna mungo.</title>
        <authorList>
            <person name="Junaid A."/>
            <person name="Singh B."/>
            <person name="Bhatia S."/>
        </authorList>
    </citation>
    <scope>NUCLEOTIDE SEQUENCE [LARGE SCALE GENOMIC DNA]</scope>
    <source>
        <strain evidence="7">Urdbean</strain>
    </source>
</reference>
<comment type="subcellular location">
    <subcellularLocation>
        <location evidence="1">Nucleus</location>
    </subcellularLocation>
</comment>
<keyword evidence="2" id="KW-0805">Transcription regulation</keyword>
<keyword evidence="8" id="KW-1185">Reference proteome</keyword>
<evidence type="ECO:0000259" key="6">
    <source>
        <dbReference type="PROSITE" id="PS50888"/>
    </source>
</evidence>
<feature type="domain" description="BHLH" evidence="6">
    <location>
        <begin position="601"/>
        <end position="650"/>
    </location>
</feature>
<dbReference type="PROSITE" id="PS50888">
    <property type="entry name" value="BHLH"/>
    <property type="match status" value="1"/>
</dbReference>
<evidence type="ECO:0000256" key="4">
    <source>
        <dbReference type="ARBA" id="ARBA00023242"/>
    </source>
</evidence>
<dbReference type="AlphaFoldDB" id="A0AAQ3MR95"/>
<sequence>MPITMPLTLRNKLKTLCSSVDAWSYAIFWRFHPRNSLLLTVEEAYYEEHLGEEIADMHPQVHLLGEGIVGEAAFTGKHSWVHSDGQTHYWNPTGQNICEDDSCLHQQFSSGIKTIVVIPVKALGVIQFGSRNKILERVEFLEQTQSMLTEIDDDMGMFDMSENVVLPLDYENNDLNGMLASISSASPNDPFPSHYKNYEEAMASFQGDSSYLGDQFKGTTEAQVVWSDRNSIDVLLKPNSSTDNFIAKTPYLGVCDGELSSFDLLEQLLVSSVRPQDVADACLMNGNASSTSKLPVQDSALVPCCSMDRGSFQGKLQNSLDNQYSNQSSVVTDVDFSSTSYALHGHSENIEPVDMSEEILKFSSMDDLCHLFGPSSEDSICKAAIAMDNKFSESTEFNPTSFDPVGSSSLNDVLVTGLAGYNSNSDGNETSVVMQNTEKGPLDFMEIDFSYEQANEWWGNTLTPVVSGVTDTGFSESISELISDTLPGTRKRLFSELGIEELLRGGANYYPVNSSEFECGLSPNKRQTVESSSVNGSTRAELMQPLCDLDSTNNLPSKKDTFSKLQAATWIDDSHSINIRKAVPKHPQKPEEHAKPTKKRARPGESPRPRPKDRQQIQDCIKELRGIIPNGGKCSIDSLLDLTIRYMLFLQSVLKYSDKLREPNEPKLIEQENEVVLKDSGVADSKNCGITWAYEVGHETMLCPIIVEDMSPPGQMLIEMLCEVQGIFLEIIDIIRGFGLNILKAKMERKKNKLWARFIVEANRHVTRIDVFWSLIHLLQQTNTSGIDSSNKNWDALHANSIKS</sequence>
<dbReference type="EMBL" id="CP144692">
    <property type="protein sequence ID" value="WVY95671.1"/>
    <property type="molecule type" value="Genomic_DNA"/>
</dbReference>
<dbReference type="InterPro" id="IPR036638">
    <property type="entry name" value="HLH_DNA-bd_sf"/>
</dbReference>
<dbReference type="InterPro" id="IPR011598">
    <property type="entry name" value="bHLH_dom"/>
</dbReference>
<evidence type="ECO:0000256" key="1">
    <source>
        <dbReference type="ARBA" id="ARBA00004123"/>
    </source>
</evidence>
<evidence type="ECO:0000256" key="2">
    <source>
        <dbReference type="ARBA" id="ARBA00023015"/>
    </source>
</evidence>
<evidence type="ECO:0000313" key="7">
    <source>
        <dbReference type="EMBL" id="WVY95671.1"/>
    </source>
</evidence>
<feature type="region of interest" description="Disordered" evidence="5">
    <location>
        <begin position="579"/>
        <end position="616"/>
    </location>
</feature>